<dbReference type="FunFam" id="2.30.42.10:FF:000063">
    <property type="entry name" value="Peptidase, S41 family"/>
    <property type="match status" value="1"/>
</dbReference>
<feature type="domain" description="PDZ" evidence="7">
    <location>
        <begin position="376"/>
        <end position="443"/>
    </location>
</feature>
<organism evidence="8 9">
    <name type="scientific">Anaerobaca lacustris</name>
    <dbReference type="NCBI Taxonomy" id="3044600"/>
    <lineage>
        <taxon>Bacteria</taxon>
        <taxon>Pseudomonadati</taxon>
        <taxon>Planctomycetota</taxon>
        <taxon>Phycisphaerae</taxon>
        <taxon>Sedimentisphaerales</taxon>
        <taxon>Anaerobacaceae</taxon>
        <taxon>Anaerobaca</taxon>
    </lineage>
</organism>
<keyword evidence="3 5" id="KW-0378">Hydrolase</keyword>
<dbReference type="NCBIfam" id="TIGR00225">
    <property type="entry name" value="prc"/>
    <property type="match status" value="1"/>
</dbReference>
<dbReference type="AlphaFoldDB" id="A0AAW6TUV0"/>
<proteinExistence type="inferred from homology"/>
<dbReference type="SUPFAM" id="SSF52096">
    <property type="entry name" value="ClpP/crotonase"/>
    <property type="match status" value="1"/>
</dbReference>
<comment type="similarity">
    <text evidence="1 5">Belongs to the peptidase S41A family.</text>
</comment>
<dbReference type="CDD" id="cd06782">
    <property type="entry name" value="cpPDZ_CPP-like"/>
    <property type="match status" value="1"/>
</dbReference>
<dbReference type="InterPro" id="IPR041489">
    <property type="entry name" value="PDZ_6"/>
</dbReference>
<dbReference type="GO" id="GO:0006508">
    <property type="term" value="P:proteolysis"/>
    <property type="evidence" value="ECO:0007669"/>
    <property type="project" value="UniProtKB-KW"/>
</dbReference>
<evidence type="ECO:0000256" key="5">
    <source>
        <dbReference type="RuleBase" id="RU004404"/>
    </source>
</evidence>
<feature type="coiled-coil region" evidence="6">
    <location>
        <begin position="74"/>
        <end position="106"/>
    </location>
</feature>
<dbReference type="InterPro" id="IPR004447">
    <property type="entry name" value="Peptidase_S41A"/>
</dbReference>
<dbReference type="CDD" id="cd07560">
    <property type="entry name" value="Peptidase_S41_CPP"/>
    <property type="match status" value="1"/>
</dbReference>
<evidence type="ECO:0000256" key="2">
    <source>
        <dbReference type="ARBA" id="ARBA00022670"/>
    </source>
</evidence>
<dbReference type="Gene3D" id="3.30.750.44">
    <property type="match status" value="1"/>
</dbReference>
<evidence type="ECO:0000256" key="3">
    <source>
        <dbReference type="ARBA" id="ARBA00022801"/>
    </source>
</evidence>
<keyword evidence="4 5" id="KW-0720">Serine protease</keyword>
<dbReference type="Pfam" id="PF17820">
    <property type="entry name" value="PDZ_6"/>
    <property type="match status" value="1"/>
</dbReference>
<dbReference type="InterPro" id="IPR001478">
    <property type="entry name" value="PDZ"/>
</dbReference>
<dbReference type="InterPro" id="IPR005151">
    <property type="entry name" value="Tail-specific_protease"/>
</dbReference>
<evidence type="ECO:0000256" key="6">
    <source>
        <dbReference type="SAM" id="Coils"/>
    </source>
</evidence>
<comment type="caution">
    <text evidence="8">The sequence shown here is derived from an EMBL/GenBank/DDBJ whole genome shotgun (WGS) entry which is preliminary data.</text>
</comment>
<dbReference type="SMART" id="SM00245">
    <property type="entry name" value="TSPc"/>
    <property type="match status" value="1"/>
</dbReference>
<dbReference type="InterPro" id="IPR029045">
    <property type="entry name" value="ClpP/crotonase-like_dom_sf"/>
</dbReference>
<evidence type="ECO:0000313" key="9">
    <source>
        <dbReference type="Proteomes" id="UP001431776"/>
    </source>
</evidence>
<sequence length="742" mass="81672">MAFSSWFGGHSCSAQSARSLSSAATKEGKAATEGSAQVDLISEACRRIYQGLFDEADGLIQKAKASNGRQAEQLERIVQEHEHISQRRQAARAEAYAEQLRKLEELKAVVDLSRIDPPPVAELDEDALLLADDEPNEPNNVTDILAVLVKATEFATEPQKAALLVDPFVQKVLQVSVDRSVILEAEGKWLDAYAGYYYWLKAIDPNNRGYSEHAEELLDKAGIAGSFRDSPCETRKERFDGIEERMFERAMDALSLHYVNSIDYVRMATEAITRCDHLAQVLVIASVRDPNADGSYPAPTPEKVTAWSVALMGLREEVEARAQGFGKDDFLAVLKKALALNDATVQLPRRPLVAHFSEAALKTLDPYTVMVWPRQVQDFEKMMMNEFSGIGIEISKPRGLLTIASLLPDTPAYRAGLDAGDVIEAVDGLPTKDMSLTCAVKKITGPRGTTVTLAVKRPAEDRAEEITITRDRIIVPTIRGWQRTEAGMWLYVVDPIHQIGYVRITSFSGETVGDFERVLRELESQGLKGLIVDLRFNTGGLLDSAVKVVDKFIQEGLIVRTQPKVGMIPSYEYAHRRGTHPNYPLVILINSSSASASEIVAGALADARHGRAVLVGSRTHGKGSVQGITHYPGGGAQLKYTMAYYHLPSGQRVKSREAVEREGGKDWGVGPNVEMELDSNELRAMIEVQRDNDVLVQAARDEHGDSYKKRTLEETLEADPQLAVGLLVVKTRLIEADALVAN</sequence>
<dbReference type="Gene3D" id="2.30.42.10">
    <property type="match status" value="1"/>
</dbReference>
<dbReference type="Gene3D" id="3.90.226.10">
    <property type="entry name" value="2-enoyl-CoA Hydratase, Chain A, domain 1"/>
    <property type="match status" value="1"/>
</dbReference>
<dbReference type="GO" id="GO:0008236">
    <property type="term" value="F:serine-type peptidase activity"/>
    <property type="evidence" value="ECO:0007669"/>
    <property type="project" value="UniProtKB-KW"/>
</dbReference>
<dbReference type="InterPro" id="IPR036034">
    <property type="entry name" value="PDZ_sf"/>
</dbReference>
<protein>
    <submittedName>
        <fullName evidence="8">S41 family peptidase</fullName>
    </submittedName>
</protein>
<dbReference type="PANTHER" id="PTHR32060">
    <property type="entry name" value="TAIL-SPECIFIC PROTEASE"/>
    <property type="match status" value="1"/>
</dbReference>
<dbReference type="SMART" id="SM00228">
    <property type="entry name" value="PDZ"/>
    <property type="match status" value="1"/>
</dbReference>
<evidence type="ECO:0000313" key="8">
    <source>
        <dbReference type="EMBL" id="MDI6448400.1"/>
    </source>
</evidence>
<evidence type="ECO:0000256" key="4">
    <source>
        <dbReference type="ARBA" id="ARBA00022825"/>
    </source>
</evidence>
<dbReference type="SUPFAM" id="SSF50156">
    <property type="entry name" value="PDZ domain-like"/>
    <property type="match status" value="1"/>
</dbReference>
<evidence type="ECO:0000256" key="1">
    <source>
        <dbReference type="ARBA" id="ARBA00009179"/>
    </source>
</evidence>
<dbReference type="Pfam" id="PF03572">
    <property type="entry name" value="Peptidase_S41"/>
    <property type="match status" value="1"/>
</dbReference>
<dbReference type="GO" id="GO:0004175">
    <property type="term" value="F:endopeptidase activity"/>
    <property type="evidence" value="ECO:0007669"/>
    <property type="project" value="TreeGrafter"/>
</dbReference>
<name>A0AAW6TUV0_9BACT</name>
<dbReference type="Proteomes" id="UP001431776">
    <property type="component" value="Unassembled WGS sequence"/>
</dbReference>
<dbReference type="GO" id="GO:0030288">
    <property type="term" value="C:outer membrane-bounded periplasmic space"/>
    <property type="evidence" value="ECO:0007669"/>
    <property type="project" value="TreeGrafter"/>
</dbReference>
<dbReference type="EMBL" id="JASCXX010000004">
    <property type="protein sequence ID" value="MDI6448400.1"/>
    <property type="molecule type" value="Genomic_DNA"/>
</dbReference>
<evidence type="ECO:0000259" key="7">
    <source>
        <dbReference type="PROSITE" id="PS50106"/>
    </source>
</evidence>
<accession>A0AAW6TUV0</accession>
<reference evidence="8" key="1">
    <citation type="submission" date="2023-05" db="EMBL/GenBank/DDBJ databases">
        <title>Anaerotaeda fermentans gen. nov., sp. nov., a novel anaerobic planctomycete of the new family within the order Sedimentisphaerales isolated from Taman Peninsula, Russia.</title>
        <authorList>
            <person name="Khomyakova M.A."/>
            <person name="Merkel A.Y."/>
            <person name="Slobodkin A.I."/>
        </authorList>
    </citation>
    <scope>NUCLEOTIDE SEQUENCE</scope>
    <source>
        <strain evidence="8">M17dextr</strain>
    </source>
</reference>
<dbReference type="PROSITE" id="PS50106">
    <property type="entry name" value="PDZ"/>
    <property type="match status" value="1"/>
</dbReference>
<keyword evidence="2 5" id="KW-0645">Protease</keyword>
<dbReference type="RefSeq" id="WP_349243805.1">
    <property type="nucleotide sequence ID" value="NZ_JASCXX010000004.1"/>
</dbReference>
<keyword evidence="9" id="KW-1185">Reference proteome</keyword>
<keyword evidence="6" id="KW-0175">Coiled coil</keyword>
<dbReference type="PANTHER" id="PTHR32060:SF30">
    <property type="entry name" value="CARBOXY-TERMINAL PROCESSING PROTEASE CTPA"/>
    <property type="match status" value="1"/>
</dbReference>
<dbReference type="GO" id="GO:0007165">
    <property type="term" value="P:signal transduction"/>
    <property type="evidence" value="ECO:0007669"/>
    <property type="project" value="TreeGrafter"/>
</dbReference>
<gene>
    <name evidence="8" type="ORF">QJ522_05040</name>
</gene>